<evidence type="ECO:0000313" key="2">
    <source>
        <dbReference type="Proteomes" id="UP001589890"/>
    </source>
</evidence>
<protein>
    <submittedName>
        <fullName evidence="1">Uncharacterized protein</fullName>
    </submittedName>
</protein>
<reference evidence="1 2" key="1">
    <citation type="submission" date="2024-09" db="EMBL/GenBank/DDBJ databases">
        <authorList>
            <person name="Sun Q."/>
            <person name="Mori K."/>
        </authorList>
    </citation>
    <scope>NUCLEOTIDE SEQUENCE [LARGE SCALE GENOMIC DNA]</scope>
    <source>
        <strain evidence="1 2">CGMCC 1.15906</strain>
    </source>
</reference>
<comment type="caution">
    <text evidence="1">The sequence shown here is derived from an EMBL/GenBank/DDBJ whole genome shotgun (WGS) entry which is preliminary data.</text>
</comment>
<keyword evidence="2" id="KW-1185">Reference proteome</keyword>
<organism evidence="1 2">
    <name type="scientific">Kribbella deserti</name>
    <dbReference type="NCBI Taxonomy" id="1926257"/>
    <lineage>
        <taxon>Bacteria</taxon>
        <taxon>Bacillati</taxon>
        <taxon>Actinomycetota</taxon>
        <taxon>Actinomycetes</taxon>
        <taxon>Propionibacteriales</taxon>
        <taxon>Kribbellaceae</taxon>
        <taxon>Kribbella</taxon>
    </lineage>
</organism>
<accession>A0ABV6QJR8</accession>
<evidence type="ECO:0000313" key="1">
    <source>
        <dbReference type="EMBL" id="MFC0624882.1"/>
    </source>
</evidence>
<proteinExistence type="predicted"/>
<gene>
    <name evidence="1" type="ORF">ACFFGN_12465</name>
</gene>
<sequence>MTTATAIQTTERRRVRVWFGEHVIADYSAEPALAERYAHAMSRRFAGLRVTNDPLPTVDRLPDPLPGERMWDVAPR</sequence>
<dbReference type="EMBL" id="JBHLTC010000014">
    <property type="protein sequence ID" value="MFC0624882.1"/>
    <property type="molecule type" value="Genomic_DNA"/>
</dbReference>
<dbReference type="Proteomes" id="UP001589890">
    <property type="component" value="Unassembled WGS sequence"/>
</dbReference>
<dbReference type="RefSeq" id="WP_380046711.1">
    <property type="nucleotide sequence ID" value="NZ_JBHLTC010000014.1"/>
</dbReference>
<name>A0ABV6QJR8_9ACTN</name>